<evidence type="ECO:0000313" key="4">
    <source>
        <dbReference type="EMBL" id="AZL58865.1"/>
    </source>
</evidence>
<reference evidence="4 5" key="1">
    <citation type="submission" date="2018-12" db="EMBL/GenBank/DDBJ databases">
        <title>Complete genome sequencing of Tabrizicola sp. K13M18.</title>
        <authorList>
            <person name="Bae J.-W."/>
        </authorList>
    </citation>
    <scope>NUCLEOTIDE SEQUENCE [LARGE SCALE GENOMIC DNA]</scope>
    <source>
        <strain evidence="4 5">K13M18</strain>
    </source>
</reference>
<dbReference type="Gene3D" id="1.10.8.350">
    <property type="entry name" value="Bacterial muramidase"/>
    <property type="match status" value="1"/>
</dbReference>
<dbReference type="KEGG" id="taw:EI545_08440"/>
<evidence type="ECO:0000313" key="5">
    <source>
        <dbReference type="Proteomes" id="UP000282002"/>
    </source>
</evidence>
<dbReference type="GO" id="GO:0009253">
    <property type="term" value="P:peptidoglycan catabolic process"/>
    <property type="evidence" value="ECO:0007669"/>
    <property type="project" value="TreeGrafter"/>
</dbReference>
<dbReference type="Proteomes" id="UP000282002">
    <property type="component" value="Chromosome"/>
</dbReference>
<dbReference type="InterPro" id="IPR036365">
    <property type="entry name" value="PGBD-like_sf"/>
</dbReference>
<dbReference type="NCBIfam" id="TIGR02283">
    <property type="entry name" value="MltB_2"/>
    <property type="match status" value="1"/>
</dbReference>
<dbReference type="InterPro" id="IPR031304">
    <property type="entry name" value="SLT_2"/>
</dbReference>
<keyword evidence="1" id="KW-0732">Signal</keyword>
<gene>
    <name evidence="4" type="ORF">EI545_08440</name>
</gene>
<dbReference type="AlphaFoldDB" id="A0A3S8U5P5"/>
<accession>A0A3S8U5P5</accession>
<protein>
    <submittedName>
        <fullName evidence="4">Lytic murein transglycosylase</fullName>
    </submittedName>
</protein>
<dbReference type="Gene3D" id="1.10.101.10">
    <property type="entry name" value="PGBD-like superfamily/PGBD"/>
    <property type="match status" value="1"/>
</dbReference>
<dbReference type="InterPro" id="IPR011970">
    <property type="entry name" value="MltB_2"/>
</dbReference>
<dbReference type="InterPro" id="IPR036366">
    <property type="entry name" value="PGBDSf"/>
</dbReference>
<dbReference type="PANTHER" id="PTHR30163:SF8">
    <property type="entry name" value="LYTIC MUREIN TRANSGLYCOSYLASE"/>
    <property type="match status" value="1"/>
</dbReference>
<dbReference type="PANTHER" id="PTHR30163">
    <property type="entry name" value="MEMBRANE-BOUND LYTIC MUREIN TRANSGLYCOSYLASE B"/>
    <property type="match status" value="1"/>
</dbReference>
<dbReference type="SUPFAM" id="SSF53955">
    <property type="entry name" value="Lysozyme-like"/>
    <property type="match status" value="1"/>
</dbReference>
<dbReference type="RefSeq" id="WP_125325063.1">
    <property type="nucleotide sequence ID" value="NZ_CP034328.1"/>
</dbReference>
<feature type="domain" description="Transglycosylase SLT" evidence="3">
    <location>
        <begin position="29"/>
        <end position="316"/>
    </location>
</feature>
<dbReference type="SUPFAM" id="SSF47090">
    <property type="entry name" value="PGBD-like"/>
    <property type="match status" value="1"/>
</dbReference>
<dbReference type="OrthoDB" id="9808544at2"/>
<dbReference type="Gene3D" id="1.10.530.10">
    <property type="match status" value="1"/>
</dbReference>
<dbReference type="InterPro" id="IPR043426">
    <property type="entry name" value="MltB-like"/>
</dbReference>
<dbReference type="GO" id="GO:0008933">
    <property type="term" value="F:peptidoglycan lytic transglycosylase activity"/>
    <property type="evidence" value="ECO:0007669"/>
    <property type="project" value="TreeGrafter"/>
</dbReference>
<dbReference type="InterPro" id="IPR023346">
    <property type="entry name" value="Lysozyme-like_dom_sf"/>
</dbReference>
<feature type="chain" id="PRO_5019072230" evidence="1">
    <location>
        <begin position="23"/>
        <end position="391"/>
    </location>
</feature>
<feature type="signal peptide" evidence="1">
    <location>
        <begin position="1"/>
        <end position="22"/>
    </location>
</feature>
<evidence type="ECO:0000259" key="2">
    <source>
        <dbReference type="Pfam" id="PF01471"/>
    </source>
</evidence>
<feature type="domain" description="Peptidoglycan binding-like" evidence="2">
    <location>
        <begin position="338"/>
        <end position="391"/>
    </location>
</feature>
<dbReference type="EMBL" id="CP034328">
    <property type="protein sequence ID" value="AZL58865.1"/>
    <property type="molecule type" value="Genomic_DNA"/>
</dbReference>
<sequence length="391" mass="41972">MRAALIALAPALAFALATPAAAAPCGGDFASFLTQMEAEAVAAGTPPDKAAAFFQGVRQDPAVLKADRSQGVFRKTFLDFSQSLISKNRLATARAKSAELDAIFARAEAEYGVSRGVLLAFWAFETDFGQVQGDFNTRNALLTLAHDCRRPELFQPQVLAAAQLHALDEFDLNTTGAWAGEIGMVQMLPKDILERGVDGDGDGLVTLKTSQADALLSGARMLQHHGWRAGEPWLTEVTLPETFDWSLTGLETERPTEDWAALGVTPRAGTLAPGLQASILLPQGRKGPAFVVYPNYRVFFEWNKSFIYVTTAAYFATRIEGADPYAAGNPDPALALDEMMALQEKLAALGHDVGQIDGILGAGTRAAVQKEQVRLGQPADGWPTRQLLDAL</sequence>
<evidence type="ECO:0000259" key="3">
    <source>
        <dbReference type="Pfam" id="PF13406"/>
    </source>
</evidence>
<dbReference type="InterPro" id="IPR002477">
    <property type="entry name" value="Peptidoglycan-bd-like"/>
</dbReference>
<name>A0A3S8U5P5_9RHOB</name>
<organism evidence="4 5">
    <name type="scientific">Tabrizicola piscis</name>
    <dbReference type="NCBI Taxonomy" id="2494374"/>
    <lineage>
        <taxon>Bacteria</taxon>
        <taxon>Pseudomonadati</taxon>
        <taxon>Pseudomonadota</taxon>
        <taxon>Alphaproteobacteria</taxon>
        <taxon>Rhodobacterales</taxon>
        <taxon>Paracoccaceae</taxon>
        <taxon>Tabrizicola</taxon>
    </lineage>
</organism>
<dbReference type="Pfam" id="PF13406">
    <property type="entry name" value="SLT_2"/>
    <property type="match status" value="1"/>
</dbReference>
<dbReference type="Pfam" id="PF01471">
    <property type="entry name" value="PG_binding_1"/>
    <property type="match status" value="1"/>
</dbReference>
<keyword evidence="5" id="KW-1185">Reference proteome</keyword>
<evidence type="ECO:0000256" key="1">
    <source>
        <dbReference type="SAM" id="SignalP"/>
    </source>
</evidence>
<proteinExistence type="predicted"/>